<reference evidence="1" key="1">
    <citation type="submission" date="2020-05" db="EMBL/GenBank/DDBJ databases">
        <authorList>
            <person name="Chiriac C."/>
            <person name="Salcher M."/>
            <person name="Ghai R."/>
            <person name="Kavagutti S V."/>
        </authorList>
    </citation>
    <scope>NUCLEOTIDE SEQUENCE</scope>
</reference>
<proteinExistence type="predicted"/>
<dbReference type="EMBL" id="CAEZUV010000051">
    <property type="protein sequence ID" value="CAB4612021.1"/>
    <property type="molecule type" value="Genomic_DNA"/>
</dbReference>
<evidence type="ECO:0000313" key="1">
    <source>
        <dbReference type="EMBL" id="CAB4612021.1"/>
    </source>
</evidence>
<dbReference type="InterPro" id="IPR045920">
    <property type="entry name" value="DUF6339"/>
</dbReference>
<gene>
    <name evidence="1" type="ORF">UFOPK1856_00480</name>
</gene>
<name>A0A6J6HEA4_9ZZZZ</name>
<dbReference type="Pfam" id="PF19866">
    <property type="entry name" value="DUF6339"/>
    <property type="match status" value="1"/>
</dbReference>
<organism evidence="1">
    <name type="scientific">freshwater metagenome</name>
    <dbReference type="NCBI Taxonomy" id="449393"/>
    <lineage>
        <taxon>unclassified sequences</taxon>
        <taxon>metagenomes</taxon>
        <taxon>ecological metagenomes</taxon>
    </lineage>
</organism>
<accession>A0A6J6HEA4</accession>
<sequence>MSRLWYVSSFAAGLDSVPLNVSLDVLYSNSDLLNSFLGRPRTTASNRISSKIIAVLHNQGLGQGGSNFDRGKFRLLMKEIDLRSGSINLNALEESDFDAFFEEIFASTYF</sequence>
<dbReference type="AlphaFoldDB" id="A0A6J6HEA4"/>
<protein>
    <submittedName>
        <fullName evidence="1">Unannotated protein</fullName>
    </submittedName>
</protein>